<dbReference type="OrthoDB" id="9806708at2"/>
<sequence>MVIGVVTWSYPPEKSGLAVAAREIAQSLAALGHDVRVLTLDRGGRGRDGAVEIVGAADGLSPLLRGLRKLAVVGHLAAPLAFARVARREHAIRPFDVIEGTNWYAPLAALARSAIPVVTRCSSPVAETVEQRATLRNRLDAAMARWLEAAGARASAGIISNSRAHGRKIAALYGVAAPSSPLHAVVGLSLSPAFLGSASVARFPDPLTGPVRVLFVGRPERRKGFDAVIEAIALLADAPVDFTLVGIAPADLGSVPLANVTCHHRLDQADLLSEFERAHVVLCPSRYESFGLVYQEAMAFGRVVLACKEDPSAREFVGEPGGGILAARCDGPAIAEVLRDLLEDRRTLSDWRERALATAGRFDRGSLGTETETFYRNCLQRAGMG</sequence>
<evidence type="ECO:0000259" key="2">
    <source>
        <dbReference type="Pfam" id="PF13439"/>
    </source>
</evidence>
<feature type="domain" description="Glycosyl transferase family 1" evidence="1">
    <location>
        <begin position="209"/>
        <end position="355"/>
    </location>
</feature>
<dbReference type="PANTHER" id="PTHR45947">
    <property type="entry name" value="SULFOQUINOVOSYL TRANSFERASE SQD2"/>
    <property type="match status" value="1"/>
</dbReference>
<reference evidence="3 4" key="1">
    <citation type="submission" date="2019-12" db="EMBL/GenBank/DDBJ databases">
        <title>Genomic-based taxomic classification of the family Erythrobacteraceae.</title>
        <authorList>
            <person name="Xu L."/>
        </authorList>
    </citation>
    <scope>NUCLEOTIDE SEQUENCE [LARGE SCALE GENOMIC DNA]</scope>
    <source>
        <strain evidence="3 4">RC4-10-4</strain>
    </source>
</reference>
<evidence type="ECO:0000313" key="4">
    <source>
        <dbReference type="Proteomes" id="UP000460626"/>
    </source>
</evidence>
<organism evidence="3 4">
    <name type="scientific">Aurantiacibacter arachoides</name>
    <dbReference type="NCBI Taxonomy" id="1850444"/>
    <lineage>
        <taxon>Bacteria</taxon>
        <taxon>Pseudomonadati</taxon>
        <taxon>Pseudomonadota</taxon>
        <taxon>Alphaproteobacteria</taxon>
        <taxon>Sphingomonadales</taxon>
        <taxon>Erythrobacteraceae</taxon>
        <taxon>Aurantiacibacter</taxon>
    </lineage>
</organism>
<evidence type="ECO:0000259" key="1">
    <source>
        <dbReference type="Pfam" id="PF00534"/>
    </source>
</evidence>
<keyword evidence="3" id="KW-0808">Transferase</keyword>
<dbReference type="AlphaFoldDB" id="A0A845A056"/>
<dbReference type="CDD" id="cd03801">
    <property type="entry name" value="GT4_PimA-like"/>
    <property type="match status" value="1"/>
</dbReference>
<dbReference type="InterPro" id="IPR028098">
    <property type="entry name" value="Glyco_trans_4-like_N"/>
</dbReference>
<keyword evidence="4" id="KW-1185">Reference proteome</keyword>
<dbReference type="Proteomes" id="UP000460626">
    <property type="component" value="Unassembled WGS sequence"/>
</dbReference>
<comment type="caution">
    <text evidence="3">The sequence shown here is derived from an EMBL/GenBank/DDBJ whole genome shotgun (WGS) entry which is preliminary data.</text>
</comment>
<dbReference type="InterPro" id="IPR050194">
    <property type="entry name" value="Glycosyltransferase_grp1"/>
</dbReference>
<name>A0A845A056_9SPHN</name>
<dbReference type="InterPro" id="IPR001296">
    <property type="entry name" value="Glyco_trans_1"/>
</dbReference>
<dbReference type="EMBL" id="WTYH01000001">
    <property type="protein sequence ID" value="MXO92852.1"/>
    <property type="molecule type" value="Genomic_DNA"/>
</dbReference>
<dbReference type="Pfam" id="PF00534">
    <property type="entry name" value="Glycos_transf_1"/>
    <property type="match status" value="1"/>
</dbReference>
<gene>
    <name evidence="3" type="ORF">GRI62_04420</name>
</gene>
<protein>
    <submittedName>
        <fullName evidence="3">Glycosyltransferase</fullName>
    </submittedName>
</protein>
<dbReference type="Gene3D" id="3.40.50.2000">
    <property type="entry name" value="Glycogen Phosphorylase B"/>
    <property type="match status" value="2"/>
</dbReference>
<dbReference type="SUPFAM" id="SSF53756">
    <property type="entry name" value="UDP-Glycosyltransferase/glycogen phosphorylase"/>
    <property type="match status" value="1"/>
</dbReference>
<feature type="domain" description="Glycosyltransferase subfamily 4-like N-terminal" evidence="2">
    <location>
        <begin position="15"/>
        <end position="177"/>
    </location>
</feature>
<dbReference type="GO" id="GO:0016757">
    <property type="term" value="F:glycosyltransferase activity"/>
    <property type="evidence" value="ECO:0007669"/>
    <property type="project" value="InterPro"/>
</dbReference>
<dbReference type="PANTHER" id="PTHR45947:SF3">
    <property type="entry name" value="SULFOQUINOVOSYL TRANSFERASE SQD2"/>
    <property type="match status" value="1"/>
</dbReference>
<dbReference type="Pfam" id="PF13439">
    <property type="entry name" value="Glyco_transf_4"/>
    <property type="match status" value="1"/>
</dbReference>
<proteinExistence type="predicted"/>
<accession>A0A845A056</accession>
<evidence type="ECO:0000313" key="3">
    <source>
        <dbReference type="EMBL" id="MXO92852.1"/>
    </source>
</evidence>